<dbReference type="Pfam" id="PF13365">
    <property type="entry name" value="Trypsin_2"/>
    <property type="match status" value="1"/>
</dbReference>
<dbReference type="Gene3D" id="2.40.10.10">
    <property type="entry name" value="Trypsin-like serine proteases"/>
    <property type="match status" value="2"/>
</dbReference>
<evidence type="ECO:0000313" key="2">
    <source>
        <dbReference type="EMBL" id="KAF6029450.1"/>
    </source>
</evidence>
<dbReference type="InterPro" id="IPR039245">
    <property type="entry name" value="TYSND1/DEG15"/>
</dbReference>
<dbReference type="GO" id="GO:0004252">
    <property type="term" value="F:serine-type endopeptidase activity"/>
    <property type="evidence" value="ECO:0007669"/>
    <property type="project" value="InterPro"/>
</dbReference>
<comment type="PTM">
    <text evidence="1">The full-lengh TYSND1 is the active the proteolytic processing of PTS1- and PTS2-proteins and in self-cleavage, and intermolecular self-cleavage of TYSND1 down-regulates its protease activity.</text>
</comment>
<keyword evidence="1" id="KW-0576">Peroxisome</keyword>
<dbReference type="GO" id="GO:0031998">
    <property type="term" value="P:regulation of fatty acid beta-oxidation"/>
    <property type="evidence" value="ECO:0007669"/>
    <property type="project" value="TreeGrafter"/>
</dbReference>
<reference evidence="2" key="1">
    <citation type="submission" date="2020-06" db="EMBL/GenBank/DDBJ databases">
        <title>Draft genome of Bugula neritina, a colonial animal packing powerful symbionts and potential medicines.</title>
        <authorList>
            <person name="Rayko M."/>
        </authorList>
    </citation>
    <scope>NUCLEOTIDE SEQUENCE [LARGE SCALE GENOMIC DNA]</scope>
    <source>
        <strain evidence="2">Kwan_BN1</strain>
    </source>
</reference>
<keyword evidence="1" id="KW-0378">Hydrolase</keyword>
<dbReference type="GO" id="GO:0016485">
    <property type="term" value="P:protein processing"/>
    <property type="evidence" value="ECO:0007669"/>
    <property type="project" value="InterPro"/>
</dbReference>
<accession>A0A7J7JSV9</accession>
<dbReference type="EMBL" id="VXIV02001815">
    <property type="protein sequence ID" value="KAF6029450.1"/>
    <property type="molecule type" value="Genomic_DNA"/>
</dbReference>
<evidence type="ECO:0000256" key="1">
    <source>
        <dbReference type="PIRNR" id="PIRNR037989"/>
    </source>
</evidence>
<evidence type="ECO:0000313" key="3">
    <source>
        <dbReference type="Proteomes" id="UP000593567"/>
    </source>
</evidence>
<dbReference type="SUPFAM" id="SSF50494">
    <property type="entry name" value="Trypsin-like serine proteases"/>
    <property type="match status" value="1"/>
</dbReference>
<comment type="caution">
    <text evidence="2">The sequence shown here is derived from an EMBL/GenBank/DDBJ whole genome shotgun (WGS) entry which is preliminary data.</text>
</comment>
<comment type="function">
    <text evidence="1">Peroxisomal protease that mediates both the removal of the leader peptide from proteins containing a PTS2 target sequence and processes several PTS1-containing proteins. Catalyzes the processing of PTS1-proteins involved in the peroxisomal beta-oxidation of fatty acids.</text>
</comment>
<dbReference type="EC" id="3.4.21.-" evidence="1"/>
<dbReference type="Proteomes" id="UP000593567">
    <property type="component" value="Unassembled WGS sequence"/>
</dbReference>
<proteinExistence type="inferred from homology"/>
<name>A0A7J7JSV9_BUGNE</name>
<comment type="similarity">
    <text evidence="1">Belongs to the peptidase S1B family.</text>
</comment>
<keyword evidence="1" id="KW-0720">Serine protease</keyword>
<dbReference type="AlphaFoldDB" id="A0A7J7JSV9"/>
<dbReference type="GO" id="GO:0005777">
    <property type="term" value="C:peroxisome"/>
    <property type="evidence" value="ECO:0007669"/>
    <property type="project" value="UniProtKB-SubCell"/>
</dbReference>
<dbReference type="PANTHER" id="PTHR21004:SF0">
    <property type="entry name" value="PEROXISOMAL LEADER PEPTIDE-PROCESSING PROTEASE"/>
    <property type="match status" value="1"/>
</dbReference>
<gene>
    <name evidence="2" type="ORF">EB796_012250</name>
</gene>
<keyword evidence="1" id="KW-0645">Protease</keyword>
<organism evidence="2 3">
    <name type="scientific">Bugula neritina</name>
    <name type="common">Brown bryozoan</name>
    <name type="synonym">Sertularia neritina</name>
    <dbReference type="NCBI Taxonomy" id="10212"/>
    <lineage>
        <taxon>Eukaryota</taxon>
        <taxon>Metazoa</taxon>
        <taxon>Spiralia</taxon>
        <taxon>Lophotrochozoa</taxon>
        <taxon>Bryozoa</taxon>
        <taxon>Gymnolaemata</taxon>
        <taxon>Cheilostomatida</taxon>
        <taxon>Flustrina</taxon>
        <taxon>Buguloidea</taxon>
        <taxon>Bugulidae</taxon>
        <taxon>Bugula</taxon>
    </lineage>
</organism>
<sequence length="494" mass="53805">MNFRLRSVKRMLSRDLSGYEATCVIIHHTNSPDEQDSTSCSAIFLSPTHILAPGCLLNFDDQNGFNANGNFEVIIKNNSGNLERLKADVVTSWKCHPLFKSLNDLFSTSSITPNSVDDSGVVDINSLSTFIILKIAPCCHCHNTLKCINSIEDPRTGAEVMVCSTPFGSNYSDSFFNSWIAGSVSKCVEAECGLYLCDLTCVPGMQGGVVFLRKSMTIVGMVIHPVIWRPDECTGLSLIVSFTTIISSLQLSCSDLNKTLSPTSLKTLSNVNFASPDTRSPCFRLVRLKVGATWGSGIIISPLYILTCAHVLDGHHHSTVVWVKAYQGDFRATVAYKSSNKDSFDVAVLRLDAKLPNMKVISPALTTKVGMEVIAQGFGIFEQGRSAIITKGIVMNLSLSGKYLHTIITSCKVHSGSSGGLFLDTSGGMIGMITSNVYDQINKLGYTHIGMGLSLDIMHSQIKLLDKEDNFSGFSALETELTKNHENCFMKSKL</sequence>
<dbReference type="OrthoDB" id="17845at2759"/>
<comment type="subcellular location">
    <subcellularLocation>
        <location evidence="1">Peroxisome</location>
    </subcellularLocation>
</comment>
<dbReference type="InterPro" id="IPR009003">
    <property type="entry name" value="Peptidase_S1_PA"/>
</dbReference>
<dbReference type="InterPro" id="IPR043504">
    <property type="entry name" value="Peptidase_S1_PA_chymotrypsin"/>
</dbReference>
<keyword evidence="3" id="KW-1185">Reference proteome</keyword>
<protein>
    <recommendedName>
        <fullName evidence="1">Peroxisomal leader peptide-processing protease</fullName>
        <ecNumber evidence="1">3.4.21.-</ecNumber>
    </recommendedName>
</protein>
<dbReference type="PANTHER" id="PTHR21004">
    <property type="entry name" value="SERINE PROTEASE-RELATED"/>
    <property type="match status" value="1"/>
</dbReference>